<accession>A0A1X0DPF9</accession>
<evidence type="ECO:0000313" key="1">
    <source>
        <dbReference type="EMBL" id="ORA74207.1"/>
    </source>
</evidence>
<proteinExistence type="predicted"/>
<comment type="caution">
    <text evidence="1">The sequence shown here is derived from an EMBL/GenBank/DDBJ whole genome shotgun (WGS) entry which is preliminary data.</text>
</comment>
<dbReference type="STRING" id="53376.BST25_10430"/>
<reference evidence="1 2" key="1">
    <citation type="submission" date="2017-02" db="EMBL/GenBank/DDBJ databases">
        <title>The new phylogeny of genus Mycobacterium.</title>
        <authorList>
            <person name="Tortoli E."/>
            <person name="Trovato A."/>
            <person name="Cirillo D.M."/>
        </authorList>
    </citation>
    <scope>NUCLEOTIDE SEQUENCE [LARGE SCALE GENOMIC DNA]</scope>
    <source>
        <strain evidence="1 2">DSM 44471</strain>
    </source>
</reference>
<keyword evidence="2" id="KW-1185">Reference proteome</keyword>
<dbReference type="Proteomes" id="UP000192566">
    <property type="component" value="Unassembled WGS sequence"/>
</dbReference>
<protein>
    <submittedName>
        <fullName evidence="1">Uncharacterized protein</fullName>
    </submittedName>
</protein>
<evidence type="ECO:0000313" key="2">
    <source>
        <dbReference type="Proteomes" id="UP000192566"/>
    </source>
</evidence>
<dbReference type="AlphaFoldDB" id="A0A1X0DPF9"/>
<organism evidence="1 2">
    <name type="scientific">Mycobacterium heidelbergense</name>
    <dbReference type="NCBI Taxonomy" id="53376"/>
    <lineage>
        <taxon>Bacteria</taxon>
        <taxon>Bacillati</taxon>
        <taxon>Actinomycetota</taxon>
        <taxon>Actinomycetes</taxon>
        <taxon>Mycobacteriales</taxon>
        <taxon>Mycobacteriaceae</taxon>
        <taxon>Mycobacterium</taxon>
        <taxon>Mycobacterium simiae complex</taxon>
    </lineage>
</organism>
<dbReference type="EMBL" id="MVHR01000012">
    <property type="protein sequence ID" value="ORA74207.1"/>
    <property type="molecule type" value="Genomic_DNA"/>
</dbReference>
<name>A0A1X0DPF9_MYCHE</name>
<gene>
    <name evidence="1" type="ORF">BST25_10430</name>
</gene>
<sequence>MATDWSKRGGPKSGRQVRTLGYSPSARAVLSVITLDKGDVVWGVNAWQSNSYYRQGGPDE</sequence>